<dbReference type="Gene3D" id="1.10.8.60">
    <property type="match status" value="1"/>
</dbReference>
<keyword evidence="4" id="KW-0804">Transcription</keyword>
<proteinExistence type="predicted"/>
<feature type="domain" description="Sigma-54 factor interaction" evidence="5">
    <location>
        <begin position="245"/>
        <end position="474"/>
    </location>
</feature>
<dbReference type="InterPro" id="IPR025662">
    <property type="entry name" value="Sigma_54_int_dom_ATP-bd_1"/>
</dbReference>
<dbReference type="SMART" id="SM00989">
    <property type="entry name" value="V4R"/>
    <property type="match status" value="1"/>
</dbReference>
<evidence type="ECO:0000256" key="3">
    <source>
        <dbReference type="ARBA" id="ARBA00023015"/>
    </source>
</evidence>
<dbReference type="InterPro" id="IPR025944">
    <property type="entry name" value="Sigma_54_int_dom_CS"/>
</dbReference>
<evidence type="ECO:0000313" key="7">
    <source>
        <dbReference type="Proteomes" id="UP001278188"/>
    </source>
</evidence>
<organism evidence="6 7">
    <name type="scientific">Acinetobacter chinensis</name>
    <dbReference type="NCBI Taxonomy" id="2004650"/>
    <lineage>
        <taxon>Bacteria</taxon>
        <taxon>Pseudomonadati</taxon>
        <taxon>Pseudomonadota</taxon>
        <taxon>Gammaproteobacteria</taxon>
        <taxon>Moraxellales</taxon>
        <taxon>Moraxellaceae</taxon>
        <taxon>Acinetobacter</taxon>
    </lineage>
</organism>
<evidence type="ECO:0000259" key="5">
    <source>
        <dbReference type="PROSITE" id="PS50045"/>
    </source>
</evidence>
<dbReference type="InterPro" id="IPR053774">
    <property type="entry name" value="MopR"/>
</dbReference>
<dbReference type="PROSITE" id="PS50045">
    <property type="entry name" value="SIGMA54_INTERACT_4"/>
    <property type="match status" value="1"/>
</dbReference>
<dbReference type="InterPro" id="IPR027417">
    <property type="entry name" value="P-loop_NTPase"/>
</dbReference>
<dbReference type="Gene3D" id="3.30.1380.20">
    <property type="entry name" value="Trafficking protein particle complex subunit 3"/>
    <property type="match status" value="1"/>
</dbReference>
<gene>
    <name evidence="6" type="ORF">QR674_00510</name>
</gene>
<evidence type="ECO:0000256" key="4">
    <source>
        <dbReference type="ARBA" id="ARBA00023163"/>
    </source>
</evidence>
<dbReference type="InterPro" id="IPR002078">
    <property type="entry name" value="Sigma_54_int"/>
</dbReference>
<dbReference type="RefSeq" id="WP_317081119.1">
    <property type="nucleotide sequence ID" value="NZ_JASVDY010000001.1"/>
</dbReference>
<keyword evidence="1" id="KW-0547">Nucleotide-binding</keyword>
<comment type="caution">
    <text evidence="6">The sequence shown here is derived from an EMBL/GenBank/DDBJ whole genome shotgun (WGS) entry which is preliminary data.</text>
</comment>
<dbReference type="PROSITE" id="PS00675">
    <property type="entry name" value="SIGMA54_INTERACT_1"/>
    <property type="match status" value="1"/>
</dbReference>
<dbReference type="InterPro" id="IPR004096">
    <property type="entry name" value="V4R"/>
</dbReference>
<sequence length="563" mass="64457">MPKAKDVKVYKQILEQNKDIQDLLDKIIFDTEHGQIWFDENRMLLMHTSILGYLRKDLFNMLGLERTKHFFIRCGYQAGMRDAEVTSKLRPNLNEAEAFMAGPQMHGIRGMVQVDVNELHLSHDQKEFYADFNWLNSFEAEVHLSEFGASEEPACWMLLGYACGYSSFVMGQTIIYQETHCVAKGDEHCRIIGKPLSEWENSDELIRFMSPDPVSDEIIALQAELNELKKNIYTEAESDYTMFAAIGESVAYRKVCDLLKKAAGSKVAVLLQGETGVGKEAFARGVHAGSQRKAEPFVAVNCACIPPDLIEAELFGVEKGAFTGASQTRIGKFERAHRGTIFLDEVIELSPRAQAALLRMLQEGEFERVGDQQTRKVDVRIVAATNEDLEQAVKNGKFRADLYYRLNIFPVMIPPLRERREDIPLLISHFLARFENMYDKTLKGLSDKAKNFVMKYEWPGNIRELENLLERATLLTDHQQEIKLDSLFPQLKEQDVVTQPENSFTNVEDLFTENFSLEQFEQKIIRTAMLKSRENVSEAARMMGISRATLEYRLKKMTDVQRN</sequence>
<dbReference type="PROSITE" id="PS00688">
    <property type="entry name" value="SIGMA54_INTERACT_3"/>
    <property type="match status" value="1"/>
</dbReference>
<dbReference type="SUPFAM" id="SSF46689">
    <property type="entry name" value="Homeodomain-like"/>
    <property type="match status" value="1"/>
</dbReference>
<name>A0ABU3WB79_9GAMM</name>
<dbReference type="InterPro" id="IPR010523">
    <property type="entry name" value="XylR_N"/>
</dbReference>
<dbReference type="EMBL" id="JASVDY010000001">
    <property type="protein sequence ID" value="MDV2467471.1"/>
    <property type="molecule type" value="Genomic_DNA"/>
</dbReference>
<dbReference type="SMART" id="SM00382">
    <property type="entry name" value="AAA"/>
    <property type="match status" value="1"/>
</dbReference>
<evidence type="ECO:0000256" key="1">
    <source>
        <dbReference type="ARBA" id="ARBA00022741"/>
    </source>
</evidence>
<dbReference type="PANTHER" id="PTHR32071:SF121">
    <property type="entry name" value="SIGMA L-DEPENDENT TRANSCRIPTIONAL REGULATOR YQIR-RELATED"/>
    <property type="match status" value="1"/>
</dbReference>
<dbReference type="InterPro" id="IPR003593">
    <property type="entry name" value="AAA+_ATPase"/>
</dbReference>
<dbReference type="Pfam" id="PF25601">
    <property type="entry name" value="AAA_lid_14"/>
    <property type="match status" value="1"/>
</dbReference>
<dbReference type="Proteomes" id="UP001278188">
    <property type="component" value="Unassembled WGS sequence"/>
</dbReference>
<keyword evidence="3" id="KW-0805">Transcription regulation</keyword>
<dbReference type="SUPFAM" id="SSF111126">
    <property type="entry name" value="Ligand-binding domain in the NO signalling and Golgi transport"/>
    <property type="match status" value="1"/>
</dbReference>
<dbReference type="SUPFAM" id="SSF52540">
    <property type="entry name" value="P-loop containing nucleoside triphosphate hydrolases"/>
    <property type="match status" value="1"/>
</dbReference>
<keyword evidence="2" id="KW-0067">ATP-binding</keyword>
<dbReference type="Gene3D" id="3.40.50.300">
    <property type="entry name" value="P-loop containing nucleotide triphosphate hydrolases"/>
    <property type="match status" value="1"/>
</dbReference>
<dbReference type="CDD" id="cd00009">
    <property type="entry name" value="AAA"/>
    <property type="match status" value="1"/>
</dbReference>
<dbReference type="InterPro" id="IPR058031">
    <property type="entry name" value="AAA_lid_NorR"/>
</dbReference>
<dbReference type="PRINTS" id="PR01590">
    <property type="entry name" value="HTHFIS"/>
</dbReference>
<dbReference type="PANTHER" id="PTHR32071">
    <property type="entry name" value="TRANSCRIPTIONAL REGULATORY PROTEIN"/>
    <property type="match status" value="1"/>
</dbReference>
<dbReference type="Gene3D" id="1.10.10.60">
    <property type="entry name" value="Homeodomain-like"/>
    <property type="match status" value="1"/>
</dbReference>
<dbReference type="InterPro" id="IPR009057">
    <property type="entry name" value="Homeodomain-like_sf"/>
</dbReference>
<reference evidence="6 7" key="1">
    <citation type="submission" date="2023-06" db="EMBL/GenBank/DDBJ databases">
        <title>Genomic Analysis of Acinetobacter Strains Recovered from South Australian Aquatic Samples provides Insights into the Circulation of Antibiotic Resistance determinants in the Environment.</title>
        <authorList>
            <person name="Tobin L."/>
            <person name="Jarocki V.M."/>
            <person name="Kenyon J."/>
            <person name="Drigo B."/>
            <person name="Donner E."/>
            <person name="Djordjevic S.P."/>
            <person name="Hamidian M."/>
        </authorList>
    </citation>
    <scope>NUCLEOTIDE SEQUENCE [LARGE SCALE GENOMIC DNA]</scope>
    <source>
        <strain evidence="6 7">SAAc652</strain>
    </source>
</reference>
<dbReference type="InterPro" id="IPR024096">
    <property type="entry name" value="NO_sig/Golgi_transp_ligand-bd"/>
</dbReference>
<evidence type="ECO:0000313" key="6">
    <source>
        <dbReference type="EMBL" id="MDV2467471.1"/>
    </source>
</evidence>
<dbReference type="NCBIfam" id="NF041906">
    <property type="entry name" value="V4R_TF_MobR"/>
    <property type="match status" value="1"/>
</dbReference>
<protein>
    <submittedName>
        <fullName evidence="6">Sigma 54-interacting transcriptional regulator</fullName>
    </submittedName>
</protein>
<dbReference type="Pfam" id="PF06505">
    <property type="entry name" value="XylR_N"/>
    <property type="match status" value="1"/>
</dbReference>
<dbReference type="Pfam" id="PF00158">
    <property type="entry name" value="Sigma54_activat"/>
    <property type="match status" value="1"/>
</dbReference>
<evidence type="ECO:0000256" key="2">
    <source>
        <dbReference type="ARBA" id="ARBA00022840"/>
    </source>
</evidence>
<accession>A0ABU3WB79</accession>
<dbReference type="Pfam" id="PF02830">
    <property type="entry name" value="V4R"/>
    <property type="match status" value="1"/>
</dbReference>
<dbReference type="Pfam" id="PF02954">
    <property type="entry name" value="HTH_8"/>
    <property type="match status" value="1"/>
</dbReference>
<dbReference type="InterPro" id="IPR002197">
    <property type="entry name" value="HTH_Fis"/>
</dbReference>
<keyword evidence="7" id="KW-1185">Reference proteome</keyword>